<proteinExistence type="predicted"/>
<dbReference type="InterPro" id="IPR025605">
    <property type="entry name" value="OST-HTH/LOTUS_dom"/>
</dbReference>
<protein>
    <recommendedName>
        <fullName evidence="1">HTH OST-type domain-containing protein</fullName>
    </recommendedName>
</protein>
<sequence>MLTLEDLKIRIVSVIGSEKNGCTGNDLCRLYKDMYGKDLNSKDYGFNNLESLLVSPAMQGEGGILCENGRYFAAGDKNTRNMLHLIRNTKSRRAKSRRGSHVPMPARFVRGRSLSISASSTHSDCTQAEKLHGRSQAVEKEAIATKQVATKFQKNANGVSKSALQANPNAKFFTRYVESPHGFENQQARLIAPIRAWNKYQSMSTKQSYVYDGHSVGSISGIQLQSHLNEIEKNRMKKSQKGKKRLVKLIEKHGGEMSFSEMKNSYLQVFGVPLSNTEICRLFSAKEEEIQDLYIFLKNCLCNDVVMTKLAEDDFLLRVIDDDDDIDEAENHGLIDNMNYRPLLPTSAMMQNDISHRSFNPNQHRCEFQNRFNDPAPTMDDGYEYWTGSTLASAIRSRDDYLPYKVLGDKVLSFVRAKGPFKVSDLSKIFFEEDGRCIDPKRYAEGTWENLIQKLLSTGRHPELTVRDGILDLRKNLPKSIFPSAHQLNDCTTSTENEKDRSMPLIATNSNVPAAAIYDLLTEAGRPLSQKELFEKLTARGIKVNICELTVKLITKFKDVFCCQFHSKGAWISLAHGAKRPEETNVSSCLPAIIESVKIVTHVMSNYCSTTESASNIFKSVLLINIVLIDEVLDRFRIQASFRLRSCEITYNSFKKKMRLHYLSYGQEKDYAVEKPIKGCNYAFHDIKDNQVYRVQCVGDGDHAVMVYLIDEMRYQNAPVSQLRKLTTDYAGPAYGVVAKTAAFMAVPERENEFREYFSLVRSKLLGDTTQDIQADVVSEPSNNLFELKQLYSEVHDNLNVPATFVRQCLIQIISSKS</sequence>
<dbReference type="Pfam" id="PF12872">
    <property type="entry name" value="OST-HTH"/>
    <property type="match status" value="1"/>
</dbReference>
<feature type="domain" description="HTH OST-type" evidence="1">
    <location>
        <begin position="3"/>
        <end position="87"/>
    </location>
</feature>
<name>A0A8J2Q8U3_9BILA</name>
<dbReference type="Proteomes" id="UP000746747">
    <property type="component" value="Unassembled WGS sequence"/>
</dbReference>
<organism evidence="2 3">
    <name type="scientific">Cercopithifilaria johnstoni</name>
    <dbReference type="NCBI Taxonomy" id="2874296"/>
    <lineage>
        <taxon>Eukaryota</taxon>
        <taxon>Metazoa</taxon>
        <taxon>Ecdysozoa</taxon>
        <taxon>Nematoda</taxon>
        <taxon>Chromadorea</taxon>
        <taxon>Rhabditida</taxon>
        <taxon>Spirurina</taxon>
        <taxon>Spiruromorpha</taxon>
        <taxon>Filarioidea</taxon>
        <taxon>Onchocercidae</taxon>
        <taxon>Cercopithifilaria</taxon>
    </lineage>
</organism>
<dbReference type="EMBL" id="CAKAEH010001715">
    <property type="protein sequence ID" value="CAG9538878.1"/>
    <property type="molecule type" value="Genomic_DNA"/>
</dbReference>
<gene>
    <name evidence="2" type="ORF">CJOHNSTONI_LOCUS8539</name>
</gene>
<accession>A0A8J2Q8U3</accession>
<dbReference type="OrthoDB" id="5848770at2759"/>
<dbReference type="InterPro" id="IPR041966">
    <property type="entry name" value="LOTUS-like"/>
</dbReference>
<evidence type="ECO:0000313" key="2">
    <source>
        <dbReference type="EMBL" id="CAG9538878.1"/>
    </source>
</evidence>
<comment type="caution">
    <text evidence="2">The sequence shown here is derived from an EMBL/GenBank/DDBJ whole genome shotgun (WGS) entry which is preliminary data.</text>
</comment>
<evidence type="ECO:0000259" key="1">
    <source>
        <dbReference type="PROSITE" id="PS51644"/>
    </source>
</evidence>
<reference evidence="2" key="1">
    <citation type="submission" date="2021-09" db="EMBL/GenBank/DDBJ databases">
        <authorList>
            <consortium name="Pathogen Informatics"/>
        </authorList>
    </citation>
    <scope>NUCLEOTIDE SEQUENCE</scope>
</reference>
<evidence type="ECO:0000313" key="3">
    <source>
        <dbReference type="Proteomes" id="UP000746747"/>
    </source>
</evidence>
<keyword evidence="3" id="KW-1185">Reference proteome</keyword>
<dbReference type="Gene3D" id="3.30.420.610">
    <property type="entry name" value="LOTUS domain-like"/>
    <property type="match status" value="1"/>
</dbReference>
<dbReference type="PROSITE" id="PS51644">
    <property type="entry name" value="HTH_OST"/>
    <property type="match status" value="1"/>
</dbReference>
<dbReference type="AlphaFoldDB" id="A0A8J2Q8U3"/>